<dbReference type="RefSeq" id="WP_310897630.1">
    <property type="nucleotide sequence ID" value="NZ_JAMQOM010000009.1"/>
</dbReference>
<dbReference type="InterPro" id="IPR015943">
    <property type="entry name" value="WD40/YVTN_repeat-like_dom_sf"/>
</dbReference>
<organism evidence="2 3">
    <name type="scientific">Haloarcula terrestris</name>
    <dbReference type="NCBI Taxonomy" id="2950533"/>
    <lineage>
        <taxon>Archaea</taxon>
        <taxon>Methanobacteriati</taxon>
        <taxon>Methanobacteriota</taxon>
        <taxon>Stenosarchaea group</taxon>
        <taxon>Halobacteria</taxon>
        <taxon>Halobacteriales</taxon>
        <taxon>Haloarculaceae</taxon>
        <taxon>Haloarcula</taxon>
    </lineage>
</organism>
<dbReference type="InterPro" id="IPR018391">
    <property type="entry name" value="PQQ_b-propeller_rpt"/>
</dbReference>
<dbReference type="Pfam" id="PF13360">
    <property type="entry name" value="PQQ_2"/>
    <property type="match status" value="3"/>
</dbReference>
<dbReference type="SMART" id="SM00564">
    <property type="entry name" value="PQQ"/>
    <property type="match status" value="6"/>
</dbReference>
<dbReference type="PANTHER" id="PTHR34512:SF30">
    <property type="entry name" value="OUTER MEMBRANE PROTEIN ASSEMBLY FACTOR BAMB"/>
    <property type="match status" value="1"/>
</dbReference>
<accession>A0AAE4EZG9</accession>
<evidence type="ECO:0000313" key="2">
    <source>
        <dbReference type="EMBL" id="MDS0223020.1"/>
    </source>
</evidence>
<dbReference type="PROSITE" id="PS51318">
    <property type="entry name" value="TAT"/>
    <property type="match status" value="1"/>
</dbReference>
<dbReference type="InterPro" id="IPR011047">
    <property type="entry name" value="Quinoprotein_ADH-like_sf"/>
</dbReference>
<dbReference type="SUPFAM" id="SSF50998">
    <property type="entry name" value="Quinoprotein alcohol dehydrogenase-like"/>
    <property type="match status" value="2"/>
</dbReference>
<dbReference type="InterPro" id="IPR006311">
    <property type="entry name" value="TAT_signal"/>
</dbReference>
<feature type="domain" description="Pyrrolo-quinoline quinone repeat" evidence="1">
    <location>
        <begin position="192"/>
        <end position="310"/>
    </location>
</feature>
<dbReference type="PROSITE" id="PS51257">
    <property type="entry name" value="PROKAR_LIPOPROTEIN"/>
    <property type="match status" value="1"/>
</dbReference>
<dbReference type="PANTHER" id="PTHR34512">
    <property type="entry name" value="CELL SURFACE PROTEIN"/>
    <property type="match status" value="1"/>
</dbReference>
<dbReference type="InterPro" id="IPR002372">
    <property type="entry name" value="PQQ_rpt_dom"/>
</dbReference>
<gene>
    <name evidence="2" type="ORF">NDI54_16870</name>
</gene>
<dbReference type="EMBL" id="JAMQOM010000009">
    <property type="protein sequence ID" value="MDS0223020.1"/>
    <property type="molecule type" value="Genomic_DNA"/>
</dbReference>
<feature type="domain" description="Pyrrolo-quinoline quinone repeat" evidence="1">
    <location>
        <begin position="64"/>
        <end position="114"/>
    </location>
</feature>
<protein>
    <submittedName>
        <fullName evidence="2">PQQ-binding-like beta-propeller repeat protein</fullName>
    </submittedName>
</protein>
<dbReference type="Gene3D" id="2.40.10.480">
    <property type="match status" value="1"/>
</dbReference>
<proteinExistence type="predicted"/>
<dbReference type="Proteomes" id="UP001253439">
    <property type="component" value="Unassembled WGS sequence"/>
</dbReference>
<name>A0AAE4EZG9_9EURY</name>
<comment type="caution">
    <text evidence="2">The sequence shown here is derived from an EMBL/GenBank/DDBJ whole genome shotgun (WGS) entry which is preliminary data.</text>
</comment>
<sequence>MANSNRRQFLASLSTAAVTLAAGCQSLGTVRTEHPISEPITSWPTFRGSRYNTGYTGGPTAIGSSPSTKWTYEADGPFWGSPVVVNGTVYIGSADNSLYALDAETGAEEWTFPTQHRIEGTPAYRDGTVYVGSYDRHLYAVDAVDGTEQWSRAFGGLIRGSPTVWNGSVFVGVGCHNLACAWYADETDVPENGWIYSLDAATGETNWRYEVGTEVVSSPAVTDEYVYIGASDGTLYALTPASGDIEWTYDTRDMIWSSPAVAYGTVYITDWNGNVHAVDAETGDQEWLADTAGRYISGSVAVDEEAVYIGHTPYNTLDDPTTNHAKIFRFDRTDGTEEWAFETPALEIGSSPVVTDEHLYVGSHRQTEGDNGVGVHALTTDGDEEWFLEIGGRGVGSSPALVDGALYFGGTDATVYAVE</sequence>
<dbReference type="AlphaFoldDB" id="A0AAE4EZG9"/>
<feature type="domain" description="Pyrrolo-quinoline quinone repeat" evidence="1">
    <location>
        <begin position="119"/>
        <end position="171"/>
    </location>
</feature>
<reference evidence="2 3" key="1">
    <citation type="submission" date="2022-06" db="EMBL/GenBank/DDBJ databases">
        <title>Haloarcula sp. a new haloarchaeum isolate from saline soil.</title>
        <authorList>
            <person name="Strakova D."/>
            <person name="Galisteo C."/>
            <person name="Sanchez-Porro C."/>
            <person name="Ventosa A."/>
        </authorList>
    </citation>
    <scope>NUCLEOTIDE SEQUENCE [LARGE SCALE GENOMIC DNA]</scope>
    <source>
        <strain evidence="2 3">S1AR25-5A</strain>
    </source>
</reference>
<evidence type="ECO:0000313" key="3">
    <source>
        <dbReference type="Proteomes" id="UP001253439"/>
    </source>
</evidence>
<evidence type="ECO:0000259" key="1">
    <source>
        <dbReference type="Pfam" id="PF13360"/>
    </source>
</evidence>
<keyword evidence="3" id="KW-1185">Reference proteome</keyword>
<dbReference type="Gene3D" id="2.130.10.10">
    <property type="entry name" value="YVTN repeat-like/Quinoprotein amine dehydrogenase"/>
    <property type="match status" value="2"/>
</dbReference>